<accession>C7RPR8</accession>
<dbReference type="HOGENOM" id="CLU_1178183_0_0_4"/>
<gene>
    <name evidence="3" type="ordered locus">CAP2UW1_0974</name>
</gene>
<dbReference type="Pfam" id="PF07589">
    <property type="entry name" value="PEP-CTERM"/>
    <property type="match status" value="1"/>
</dbReference>
<dbReference type="NCBIfam" id="TIGR02595">
    <property type="entry name" value="PEP_CTERM"/>
    <property type="match status" value="1"/>
</dbReference>
<evidence type="ECO:0000259" key="2">
    <source>
        <dbReference type="Pfam" id="PF07589"/>
    </source>
</evidence>
<keyword evidence="1" id="KW-0732">Signal</keyword>
<name>C7RPR8_ACCRE</name>
<feature type="signal peptide" evidence="1">
    <location>
        <begin position="1"/>
        <end position="24"/>
    </location>
</feature>
<proteinExistence type="predicted"/>
<sequence precursor="true">MKIGTFLSTATLALGLVGIGPAQATPWTFTTSGKIFTGVDGLGLFGPADGSLVGLDYSLTTRLADPTANANQGSNSTVSHSYGFSSDPGGTSAASFSATVNGHTVTREFVVPDGNSAYVYSYGEVDGKVEKDGGPTKFSASQQVYSLSNDFVPGIGLFQSIEYLFKSSDDRGFAFFDIFNYATSTDAANWTTFEGTPERFVLNAPAGPTTTVPEPTALALLGLGFAGLRLARRRC</sequence>
<reference evidence="3" key="2">
    <citation type="submission" date="2009-09" db="EMBL/GenBank/DDBJ databases">
        <title>Complete sequence of chromosome of Candidatus Accumulibacter phosphatis clade IIA str. UW-1.</title>
        <authorList>
            <consortium name="US DOE Joint Genome Institute"/>
            <person name="Martin H.G."/>
            <person name="Ivanova N."/>
            <person name="Kunin V."/>
            <person name="Warnecke F."/>
            <person name="Barry K."/>
            <person name="He S."/>
            <person name="Salamov A."/>
            <person name="Szeto E."/>
            <person name="Dalin E."/>
            <person name="Pangilinan J.L."/>
            <person name="Lapidus A."/>
            <person name="Lowry S."/>
            <person name="Kyrpides N.C."/>
            <person name="McMahon K.D."/>
            <person name="Hugenholtz P."/>
        </authorList>
    </citation>
    <scope>NUCLEOTIDE SEQUENCE [LARGE SCALE GENOMIC DNA]</scope>
    <source>
        <strain evidence="3">UW-1</strain>
    </source>
</reference>
<evidence type="ECO:0000313" key="3">
    <source>
        <dbReference type="EMBL" id="ACV34311.1"/>
    </source>
</evidence>
<feature type="chain" id="PRO_5002983928" description="Ice-binding protein C-terminal domain-containing protein" evidence="1">
    <location>
        <begin position="25"/>
        <end position="235"/>
    </location>
</feature>
<evidence type="ECO:0000256" key="1">
    <source>
        <dbReference type="SAM" id="SignalP"/>
    </source>
</evidence>
<dbReference type="STRING" id="522306.CAP2UW1_0974"/>
<dbReference type="KEGG" id="app:CAP2UW1_0974"/>
<dbReference type="InterPro" id="IPR013424">
    <property type="entry name" value="Ice-binding_C"/>
</dbReference>
<feature type="domain" description="Ice-binding protein C-terminal" evidence="2">
    <location>
        <begin position="211"/>
        <end position="234"/>
    </location>
</feature>
<organism evidence="3">
    <name type="scientific">Accumulibacter regalis</name>
    <dbReference type="NCBI Taxonomy" id="522306"/>
    <lineage>
        <taxon>Bacteria</taxon>
        <taxon>Pseudomonadati</taxon>
        <taxon>Pseudomonadota</taxon>
        <taxon>Betaproteobacteria</taxon>
        <taxon>Candidatus Accumulibacter</taxon>
    </lineage>
</organism>
<dbReference type="AlphaFoldDB" id="C7RPR8"/>
<protein>
    <recommendedName>
        <fullName evidence="2">Ice-binding protein C-terminal domain-containing protein</fullName>
    </recommendedName>
</protein>
<reference evidence="3" key="1">
    <citation type="submission" date="2009-08" db="EMBL/GenBank/DDBJ databases">
        <authorList>
            <consortium name="US DOE Joint Genome Institute"/>
            <person name="Lucas S."/>
            <person name="Copeland A."/>
            <person name="Lapidus A."/>
            <person name="Glavina del Rio T."/>
            <person name="Dalin E."/>
            <person name="Tice H."/>
            <person name="Bruce D."/>
            <person name="Barry K."/>
            <person name="Pitluck S."/>
            <person name="Lowry S."/>
            <person name="Larimer F."/>
            <person name="Land M."/>
            <person name="Hauser L."/>
            <person name="Kyrpides N."/>
            <person name="Ivanova N."/>
            <person name="McMahon K.D."/>
            <person name="Hugenholtz P."/>
        </authorList>
    </citation>
    <scope>NUCLEOTIDE SEQUENCE</scope>
    <source>
        <strain evidence="3">UW-1</strain>
    </source>
</reference>
<dbReference type="EMBL" id="CP001715">
    <property type="protein sequence ID" value="ACV34311.1"/>
    <property type="molecule type" value="Genomic_DNA"/>
</dbReference>